<dbReference type="GO" id="GO:0008270">
    <property type="term" value="F:zinc ion binding"/>
    <property type="evidence" value="ECO:0007669"/>
    <property type="project" value="UniProtKB-KW"/>
</dbReference>
<accession>A0A819QAE9</accession>
<evidence type="ECO:0000256" key="4">
    <source>
        <dbReference type="ARBA" id="ARBA00022771"/>
    </source>
</evidence>
<dbReference type="GO" id="GO:0000981">
    <property type="term" value="F:DNA-binding transcription factor activity, RNA polymerase II-specific"/>
    <property type="evidence" value="ECO:0007669"/>
    <property type="project" value="InterPro"/>
</dbReference>
<name>A0A819QAE9_9BILA</name>
<evidence type="ECO:0000256" key="1">
    <source>
        <dbReference type="ARBA" id="ARBA00004123"/>
    </source>
</evidence>
<keyword evidence="6 9" id="KW-0238">DNA-binding</keyword>
<dbReference type="CDD" id="cd00086">
    <property type="entry name" value="homeodomain"/>
    <property type="match status" value="1"/>
</dbReference>
<dbReference type="Gene3D" id="1.10.10.60">
    <property type="entry name" value="Homeodomain-like"/>
    <property type="match status" value="1"/>
</dbReference>
<gene>
    <name evidence="13" type="ORF">JBS370_LOCUS27820</name>
    <name evidence="12" type="ORF">ZHD862_LOCUS32718</name>
</gene>
<dbReference type="InterPro" id="IPR009057">
    <property type="entry name" value="Homeodomain-like_sf"/>
</dbReference>
<evidence type="ECO:0000256" key="2">
    <source>
        <dbReference type="ARBA" id="ARBA00022723"/>
    </source>
</evidence>
<feature type="DNA-binding region" description="Homeobox" evidence="9">
    <location>
        <begin position="3"/>
        <end position="44"/>
    </location>
</feature>
<reference evidence="13" key="1">
    <citation type="submission" date="2021-02" db="EMBL/GenBank/DDBJ databases">
        <authorList>
            <person name="Nowell W R."/>
        </authorList>
    </citation>
    <scope>NUCLEOTIDE SEQUENCE</scope>
</reference>
<evidence type="ECO:0000256" key="6">
    <source>
        <dbReference type="ARBA" id="ARBA00023125"/>
    </source>
</evidence>
<evidence type="ECO:0000259" key="11">
    <source>
        <dbReference type="PROSITE" id="PS50071"/>
    </source>
</evidence>
<dbReference type="Pfam" id="PF00046">
    <property type="entry name" value="Homeodomain"/>
    <property type="match status" value="1"/>
</dbReference>
<dbReference type="InterPro" id="IPR051968">
    <property type="entry name" value="ZnFinger_Homeobox_TR"/>
</dbReference>
<dbReference type="Proteomes" id="UP000663836">
    <property type="component" value="Unassembled WGS sequence"/>
</dbReference>
<evidence type="ECO:0000313" key="14">
    <source>
        <dbReference type="Proteomes" id="UP000663836"/>
    </source>
</evidence>
<comment type="subcellular location">
    <subcellularLocation>
        <location evidence="1 9 10">Nucleus</location>
    </subcellularLocation>
</comment>
<dbReference type="PANTHER" id="PTHR45891:SF3">
    <property type="entry name" value="ZINC FINGER PROTEIN 2"/>
    <property type="match status" value="1"/>
</dbReference>
<evidence type="ECO:0000256" key="7">
    <source>
        <dbReference type="ARBA" id="ARBA00023155"/>
    </source>
</evidence>
<dbReference type="InterPro" id="IPR001356">
    <property type="entry name" value="HD"/>
</dbReference>
<dbReference type="SUPFAM" id="SSF46689">
    <property type="entry name" value="Homeodomain-like"/>
    <property type="match status" value="1"/>
</dbReference>
<evidence type="ECO:0000256" key="8">
    <source>
        <dbReference type="ARBA" id="ARBA00023242"/>
    </source>
</evidence>
<dbReference type="PROSITE" id="PS50071">
    <property type="entry name" value="HOMEOBOX_2"/>
    <property type="match status" value="1"/>
</dbReference>
<feature type="domain" description="Homeobox" evidence="11">
    <location>
        <begin position="1"/>
        <end position="43"/>
    </location>
</feature>
<dbReference type="EMBL" id="CAJNOT010003623">
    <property type="protein sequence ID" value="CAF1392902.1"/>
    <property type="molecule type" value="Genomic_DNA"/>
</dbReference>
<evidence type="ECO:0000313" key="12">
    <source>
        <dbReference type="EMBL" id="CAF1392902.1"/>
    </source>
</evidence>
<proteinExistence type="predicted"/>
<evidence type="ECO:0000256" key="10">
    <source>
        <dbReference type="RuleBase" id="RU000682"/>
    </source>
</evidence>
<evidence type="ECO:0000256" key="5">
    <source>
        <dbReference type="ARBA" id="ARBA00022833"/>
    </source>
</evidence>
<comment type="caution">
    <text evidence="13">The sequence shown here is derived from an EMBL/GenBank/DDBJ whole genome shotgun (WGS) entry which is preliminary data.</text>
</comment>
<dbReference type="GO" id="GO:0000978">
    <property type="term" value="F:RNA polymerase II cis-regulatory region sequence-specific DNA binding"/>
    <property type="evidence" value="ECO:0007669"/>
    <property type="project" value="TreeGrafter"/>
</dbReference>
<dbReference type="InterPro" id="IPR017970">
    <property type="entry name" value="Homeobox_CS"/>
</dbReference>
<dbReference type="PROSITE" id="PS00027">
    <property type="entry name" value="HOMEOBOX_1"/>
    <property type="match status" value="1"/>
</dbReference>
<protein>
    <recommendedName>
        <fullName evidence="11">Homeobox domain-containing protein</fullName>
    </recommendedName>
</protein>
<dbReference type="AlphaFoldDB" id="A0A819QAE9"/>
<keyword evidence="3" id="KW-0677">Repeat</keyword>
<keyword evidence="8 9" id="KW-0539">Nucleus</keyword>
<dbReference type="Proteomes" id="UP000663864">
    <property type="component" value="Unassembled WGS sequence"/>
</dbReference>
<evidence type="ECO:0000256" key="9">
    <source>
        <dbReference type="PROSITE-ProRule" id="PRU00108"/>
    </source>
</evidence>
<dbReference type="PANTHER" id="PTHR45891">
    <property type="entry name" value="ZINC FINGER HOMEOBOX PROTEIN"/>
    <property type="match status" value="1"/>
</dbReference>
<organism evidence="13 14">
    <name type="scientific">Rotaria sordida</name>
    <dbReference type="NCBI Taxonomy" id="392033"/>
    <lineage>
        <taxon>Eukaryota</taxon>
        <taxon>Metazoa</taxon>
        <taxon>Spiralia</taxon>
        <taxon>Gnathifera</taxon>
        <taxon>Rotifera</taxon>
        <taxon>Eurotatoria</taxon>
        <taxon>Bdelloidea</taxon>
        <taxon>Philodinida</taxon>
        <taxon>Philodinidae</taxon>
        <taxon>Rotaria</taxon>
    </lineage>
</organism>
<dbReference type="EMBL" id="CAJOBD010005359">
    <property type="protein sequence ID" value="CAF4028375.1"/>
    <property type="molecule type" value="Genomic_DNA"/>
</dbReference>
<evidence type="ECO:0000256" key="3">
    <source>
        <dbReference type="ARBA" id="ARBA00022737"/>
    </source>
</evidence>
<keyword evidence="7 9" id="KW-0371">Homeobox</keyword>
<keyword evidence="2" id="KW-0479">Metal-binding</keyword>
<keyword evidence="5" id="KW-0862">Zinc</keyword>
<sequence length="79" mass="9222">MSKYSSGSNISRKMLEDVSLSTKLKKHVIQIWFQNTRSRKRKDNIKFDSNQLLDGSTINKKCIHCSLTFKLKPTFENDL</sequence>
<keyword evidence="4" id="KW-0863">Zinc-finger</keyword>
<evidence type="ECO:0000313" key="13">
    <source>
        <dbReference type="EMBL" id="CAF4028375.1"/>
    </source>
</evidence>
<dbReference type="GO" id="GO:0005634">
    <property type="term" value="C:nucleus"/>
    <property type="evidence" value="ECO:0007669"/>
    <property type="project" value="UniProtKB-SubCell"/>
</dbReference>